<name>A0ACB9INC1_9ASTR</name>
<organism evidence="1 2">
    <name type="scientific">Smallanthus sonchifolius</name>
    <dbReference type="NCBI Taxonomy" id="185202"/>
    <lineage>
        <taxon>Eukaryota</taxon>
        <taxon>Viridiplantae</taxon>
        <taxon>Streptophyta</taxon>
        <taxon>Embryophyta</taxon>
        <taxon>Tracheophyta</taxon>
        <taxon>Spermatophyta</taxon>
        <taxon>Magnoliopsida</taxon>
        <taxon>eudicotyledons</taxon>
        <taxon>Gunneridae</taxon>
        <taxon>Pentapetalae</taxon>
        <taxon>asterids</taxon>
        <taxon>campanulids</taxon>
        <taxon>Asterales</taxon>
        <taxon>Asteraceae</taxon>
        <taxon>Asteroideae</taxon>
        <taxon>Heliantheae alliance</taxon>
        <taxon>Millerieae</taxon>
        <taxon>Smallanthus</taxon>
    </lineage>
</organism>
<keyword evidence="2" id="KW-1185">Reference proteome</keyword>
<comment type="caution">
    <text evidence="1">The sequence shown here is derived from an EMBL/GenBank/DDBJ whole genome shotgun (WGS) entry which is preliminary data.</text>
</comment>
<accession>A0ACB9INC1</accession>
<sequence length="84" mass="9244">MEKDGPKHKIRQKSHKRGTRVGVRGGLEVESRSLILKSPREKDTERHYHGTRIRIVVDSISGLAISEKNPGCFGGGNAPSPPNM</sequence>
<gene>
    <name evidence="1" type="ORF">L1987_24944</name>
</gene>
<dbReference type="EMBL" id="CM042025">
    <property type="protein sequence ID" value="KAI3808981.1"/>
    <property type="molecule type" value="Genomic_DNA"/>
</dbReference>
<evidence type="ECO:0000313" key="2">
    <source>
        <dbReference type="Proteomes" id="UP001056120"/>
    </source>
</evidence>
<protein>
    <submittedName>
        <fullName evidence="1">Uncharacterized protein</fullName>
    </submittedName>
</protein>
<reference evidence="2" key="1">
    <citation type="journal article" date="2022" name="Mol. Ecol. Resour.">
        <title>The genomes of chicory, endive, great burdock and yacon provide insights into Asteraceae palaeo-polyploidization history and plant inulin production.</title>
        <authorList>
            <person name="Fan W."/>
            <person name="Wang S."/>
            <person name="Wang H."/>
            <person name="Wang A."/>
            <person name="Jiang F."/>
            <person name="Liu H."/>
            <person name="Zhao H."/>
            <person name="Xu D."/>
            <person name="Zhang Y."/>
        </authorList>
    </citation>
    <scope>NUCLEOTIDE SEQUENCE [LARGE SCALE GENOMIC DNA]</scope>
    <source>
        <strain evidence="2">cv. Yunnan</strain>
    </source>
</reference>
<evidence type="ECO:0000313" key="1">
    <source>
        <dbReference type="EMBL" id="KAI3808981.1"/>
    </source>
</evidence>
<proteinExistence type="predicted"/>
<reference evidence="1 2" key="2">
    <citation type="journal article" date="2022" name="Mol. Ecol. Resour.">
        <title>The genomes of chicory, endive, great burdock and yacon provide insights into Asteraceae paleo-polyploidization history and plant inulin production.</title>
        <authorList>
            <person name="Fan W."/>
            <person name="Wang S."/>
            <person name="Wang H."/>
            <person name="Wang A."/>
            <person name="Jiang F."/>
            <person name="Liu H."/>
            <person name="Zhao H."/>
            <person name="Xu D."/>
            <person name="Zhang Y."/>
        </authorList>
    </citation>
    <scope>NUCLEOTIDE SEQUENCE [LARGE SCALE GENOMIC DNA]</scope>
    <source>
        <strain evidence="2">cv. Yunnan</strain>
        <tissue evidence="1">Leaves</tissue>
    </source>
</reference>
<dbReference type="Proteomes" id="UP001056120">
    <property type="component" value="Linkage Group LG08"/>
</dbReference>